<reference evidence="2" key="1">
    <citation type="journal article" date="2019" name="bioRxiv">
        <title>The Genome of the Zebra Mussel, Dreissena polymorpha: A Resource for Invasive Species Research.</title>
        <authorList>
            <person name="McCartney M.A."/>
            <person name="Auch B."/>
            <person name="Kono T."/>
            <person name="Mallez S."/>
            <person name="Zhang Y."/>
            <person name="Obille A."/>
            <person name="Becker A."/>
            <person name="Abrahante J.E."/>
            <person name="Garbe J."/>
            <person name="Badalamenti J.P."/>
            <person name="Herman A."/>
            <person name="Mangelson H."/>
            <person name="Liachko I."/>
            <person name="Sullivan S."/>
            <person name="Sone E.D."/>
            <person name="Koren S."/>
            <person name="Silverstein K.A.T."/>
            <person name="Beckman K.B."/>
            <person name="Gohl D.M."/>
        </authorList>
    </citation>
    <scope>NUCLEOTIDE SEQUENCE</scope>
    <source>
        <strain evidence="2">Duluth1</strain>
        <tissue evidence="2">Whole animal</tissue>
    </source>
</reference>
<proteinExistence type="predicted"/>
<organism evidence="2 3">
    <name type="scientific">Dreissena polymorpha</name>
    <name type="common">Zebra mussel</name>
    <name type="synonym">Mytilus polymorpha</name>
    <dbReference type="NCBI Taxonomy" id="45954"/>
    <lineage>
        <taxon>Eukaryota</taxon>
        <taxon>Metazoa</taxon>
        <taxon>Spiralia</taxon>
        <taxon>Lophotrochozoa</taxon>
        <taxon>Mollusca</taxon>
        <taxon>Bivalvia</taxon>
        <taxon>Autobranchia</taxon>
        <taxon>Heteroconchia</taxon>
        <taxon>Euheterodonta</taxon>
        <taxon>Imparidentia</taxon>
        <taxon>Neoheterodontei</taxon>
        <taxon>Myida</taxon>
        <taxon>Dreissenoidea</taxon>
        <taxon>Dreissenidae</taxon>
        <taxon>Dreissena</taxon>
    </lineage>
</organism>
<name>A0A9D4HB00_DREPO</name>
<gene>
    <name evidence="2" type="ORF">DPMN_104106</name>
</gene>
<evidence type="ECO:0000256" key="1">
    <source>
        <dbReference type="SAM" id="MobiDB-lite"/>
    </source>
</evidence>
<dbReference type="EMBL" id="JAIWYP010000004">
    <property type="protein sequence ID" value="KAH3830850.1"/>
    <property type="molecule type" value="Genomic_DNA"/>
</dbReference>
<dbReference type="Proteomes" id="UP000828390">
    <property type="component" value="Unassembled WGS sequence"/>
</dbReference>
<accession>A0A9D4HB00</accession>
<protein>
    <submittedName>
        <fullName evidence="2">Uncharacterized protein</fullName>
    </submittedName>
</protein>
<feature type="region of interest" description="Disordered" evidence="1">
    <location>
        <begin position="1"/>
        <end position="56"/>
    </location>
</feature>
<reference evidence="2" key="2">
    <citation type="submission" date="2020-11" db="EMBL/GenBank/DDBJ databases">
        <authorList>
            <person name="McCartney M.A."/>
            <person name="Auch B."/>
            <person name="Kono T."/>
            <person name="Mallez S."/>
            <person name="Becker A."/>
            <person name="Gohl D.M."/>
            <person name="Silverstein K.A.T."/>
            <person name="Koren S."/>
            <person name="Bechman K.B."/>
            <person name="Herman A."/>
            <person name="Abrahante J.E."/>
            <person name="Garbe J."/>
        </authorList>
    </citation>
    <scope>NUCLEOTIDE SEQUENCE</scope>
    <source>
        <strain evidence="2">Duluth1</strain>
        <tissue evidence="2">Whole animal</tissue>
    </source>
</reference>
<sequence length="127" mass="13953">MSTGSSVYNGSVDMSEEDIGKSKNTSDVHCSAFNNRRAKRKDRHMTSTHNGNHADVIRNASLRLMPVMSLGKPSSASTSNHCNQRVSKTRIIAKAEDRRQFLEINNAKSVYVGSSVVHVNDSDSSNE</sequence>
<comment type="caution">
    <text evidence="2">The sequence shown here is derived from an EMBL/GenBank/DDBJ whole genome shotgun (WGS) entry which is preliminary data.</text>
</comment>
<evidence type="ECO:0000313" key="3">
    <source>
        <dbReference type="Proteomes" id="UP000828390"/>
    </source>
</evidence>
<keyword evidence="3" id="KW-1185">Reference proteome</keyword>
<evidence type="ECO:0000313" key="2">
    <source>
        <dbReference type="EMBL" id="KAH3830850.1"/>
    </source>
</evidence>
<dbReference type="AlphaFoldDB" id="A0A9D4HB00"/>